<dbReference type="AlphaFoldDB" id="A0A813HSW9"/>
<dbReference type="InterPro" id="IPR011990">
    <property type="entry name" value="TPR-like_helical_dom_sf"/>
</dbReference>
<dbReference type="Pfam" id="PF08238">
    <property type="entry name" value="Sel1"/>
    <property type="match status" value="7"/>
</dbReference>
<feature type="region of interest" description="Disordered" evidence="2">
    <location>
        <begin position="213"/>
        <end position="236"/>
    </location>
</feature>
<dbReference type="SUPFAM" id="SSF81901">
    <property type="entry name" value="HCP-like"/>
    <property type="match status" value="2"/>
</dbReference>
<name>A0A813HSW9_POLGL</name>
<keyword evidence="3" id="KW-1133">Transmembrane helix</keyword>
<sequence length="497" mass="54353">AKHYLRMAANKQHPGALGLLGYMHCLGLGTPVNMDTAYAYFVTAATHNDPLGHNGLGFVYFKGTQAQARNLRLAFKHFNESAFAGSSDGMFNLASMYLTGTGTEQSFQKAVLYYTQALDQGHTPAAYSLAVMHLNGIGTVRDCDIAVNLLKKVCERGEWVSSKLVSAYDYGDKEPEKAALLFLKLAESGHEVAQMNAAHLFDSGMSNLLFKSASSSPLSPAPSQDAEEGLAQEDDARSQGRALAQRFYELSAEQGSSSSELRLGDYSYYGWGVSTRFREDFAPPARGPPAEALGEAEVGEEEWEDFPLPSVYTTNQVELKSQSVDYEAALARYRKTAEMTVTGEWMQSFVARASFNLGFMHQFGLGINQDMHMAKQHYFRCREVDPGGMHAPVTLSLAGLAAHMMFLRLPSGDKLAERLSADFRVHVLVLHLITMVTLALIRCWLASRRPRPRPPPTLRPPEAAPGVATTSGTEFPNGGDAPGPDVRRRAEGNLVID</sequence>
<evidence type="ECO:0000256" key="3">
    <source>
        <dbReference type="SAM" id="Phobius"/>
    </source>
</evidence>
<feature type="transmembrane region" description="Helical" evidence="3">
    <location>
        <begin position="427"/>
        <end position="445"/>
    </location>
</feature>
<accession>A0A813HSW9</accession>
<reference evidence="4" key="1">
    <citation type="submission" date="2021-02" db="EMBL/GenBank/DDBJ databases">
        <authorList>
            <person name="Dougan E. K."/>
            <person name="Rhodes N."/>
            <person name="Thang M."/>
            <person name="Chan C."/>
        </authorList>
    </citation>
    <scope>NUCLEOTIDE SEQUENCE</scope>
</reference>
<dbReference type="PANTHER" id="PTHR11102">
    <property type="entry name" value="SEL-1-LIKE PROTEIN"/>
    <property type="match status" value="1"/>
</dbReference>
<dbReference type="SMART" id="SM00671">
    <property type="entry name" value="SEL1"/>
    <property type="match status" value="5"/>
</dbReference>
<dbReference type="GO" id="GO:0005789">
    <property type="term" value="C:endoplasmic reticulum membrane"/>
    <property type="evidence" value="ECO:0007669"/>
    <property type="project" value="TreeGrafter"/>
</dbReference>
<dbReference type="GO" id="GO:0036503">
    <property type="term" value="P:ERAD pathway"/>
    <property type="evidence" value="ECO:0007669"/>
    <property type="project" value="TreeGrafter"/>
</dbReference>
<feature type="region of interest" description="Disordered" evidence="2">
    <location>
        <begin position="450"/>
        <end position="497"/>
    </location>
</feature>
<gene>
    <name evidence="4" type="ORF">PGLA1383_LOCUS55589</name>
</gene>
<evidence type="ECO:0000313" key="5">
    <source>
        <dbReference type="Proteomes" id="UP000654075"/>
    </source>
</evidence>
<dbReference type="PANTHER" id="PTHR11102:SF147">
    <property type="entry name" value="SEL1L ADAPTOR SUBUNIT OF ERAD E3 UBIQUITIN LIGASE"/>
    <property type="match status" value="1"/>
</dbReference>
<dbReference type="EMBL" id="CAJNNV010032716">
    <property type="protein sequence ID" value="CAE8640832.1"/>
    <property type="molecule type" value="Genomic_DNA"/>
</dbReference>
<feature type="compositionally biased region" description="Low complexity" evidence="2">
    <location>
        <begin position="213"/>
        <end position="223"/>
    </location>
</feature>
<keyword evidence="5" id="KW-1185">Reference proteome</keyword>
<dbReference type="Proteomes" id="UP000654075">
    <property type="component" value="Unassembled WGS sequence"/>
</dbReference>
<keyword evidence="3" id="KW-0812">Transmembrane</keyword>
<feature type="compositionally biased region" description="Pro residues" evidence="2">
    <location>
        <begin position="453"/>
        <end position="463"/>
    </location>
</feature>
<organism evidence="4 5">
    <name type="scientific">Polarella glacialis</name>
    <name type="common">Dinoflagellate</name>
    <dbReference type="NCBI Taxonomy" id="89957"/>
    <lineage>
        <taxon>Eukaryota</taxon>
        <taxon>Sar</taxon>
        <taxon>Alveolata</taxon>
        <taxon>Dinophyceae</taxon>
        <taxon>Suessiales</taxon>
        <taxon>Suessiaceae</taxon>
        <taxon>Polarella</taxon>
    </lineage>
</organism>
<dbReference type="InterPro" id="IPR050767">
    <property type="entry name" value="Sel1_AlgK"/>
</dbReference>
<evidence type="ECO:0000256" key="2">
    <source>
        <dbReference type="SAM" id="MobiDB-lite"/>
    </source>
</evidence>
<proteinExistence type="inferred from homology"/>
<protein>
    <submittedName>
        <fullName evidence="4">Uncharacterized protein</fullName>
    </submittedName>
</protein>
<comment type="similarity">
    <text evidence="1">Belongs to the sel-1 family.</text>
</comment>
<dbReference type="Gene3D" id="1.25.40.10">
    <property type="entry name" value="Tetratricopeptide repeat domain"/>
    <property type="match status" value="2"/>
</dbReference>
<dbReference type="InterPro" id="IPR006597">
    <property type="entry name" value="Sel1-like"/>
</dbReference>
<keyword evidence="3" id="KW-0472">Membrane</keyword>
<dbReference type="OrthoDB" id="27934at2759"/>
<feature type="non-terminal residue" evidence="4">
    <location>
        <position position="1"/>
    </location>
</feature>
<comment type="caution">
    <text evidence="4">The sequence shown here is derived from an EMBL/GenBank/DDBJ whole genome shotgun (WGS) entry which is preliminary data.</text>
</comment>
<evidence type="ECO:0000256" key="1">
    <source>
        <dbReference type="ARBA" id="ARBA00038101"/>
    </source>
</evidence>
<evidence type="ECO:0000313" key="4">
    <source>
        <dbReference type="EMBL" id="CAE8640832.1"/>
    </source>
</evidence>